<gene>
    <name evidence="1" type="ORF">HannXRQ_Chr14g0431791</name>
</gene>
<dbReference type="EMBL" id="CM007903">
    <property type="protein sequence ID" value="OTF97181.1"/>
    <property type="molecule type" value="Genomic_DNA"/>
</dbReference>
<protein>
    <submittedName>
        <fullName evidence="1">Uncharacterized protein</fullName>
    </submittedName>
</protein>
<name>A0A251SF56_HELAN</name>
<dbReference type="Proteomes" id="UP000215914">
    <property type="component" value="Chromosome 14"/>
</dbReference>
<proteinExistence type="predicted"/>
<evidence type="ECO:0000313" key="2">
    <source>
        <dbReference type="Proteomes" id="UP000215914"/>
    </source>
</evidence>
<accession>A0A251SF56</accession>
<reference evidence="2" key="1">
    <citation type="journal article" date="2017" name="Nature">
        <title>The sunflower genome provides insights into oil metabolism, flowering and Asterid evolution.</title>
        <authorList>
            <person name="Badouin H."/>
            <person name="Gouzy J."/>
            <person name="Grassa C.J."/>
            <person name="Murat F."/>
            <person name="Staton S.E."/>
            <person name="Cottret L."/>
            <person name="Lelandais-Briere C."/>
            <person name="Owens G.L."/>
            <person name="Carrere S."/>
            <person name="Mayjonade B."/>
            <person name="Legrand L."/>
            <person name="Gill N."/>
            <person name="Kane N.C."/>
            <person name="Bowers J.E."/>
            <person name="Hubner S."/>
            <person name="Bellec A."/>
            <person name="Berard A."/>
            <person name="Berges H."/>
            <person name="Blanchet N."/>
            <person name="Boniface M.C."/>
            <person name="Brunel D."/>
            <person name="Catrice O."/>
            <person name="Chaidir N."/>
            <person name="Claudel C."/>
            <person name="Donnadieu C."/>
            <person name="Faraut T."/>
            <person name="Fievet G."/>
            <person name="Helmstetter N."/>
            <person name="King M."/>
            <person name="Knapp S.J."/>
            <person name="Lai Z."/>
            <person name="Le Paslier M.C."/>
            <person name="Lippi Y."/>
            <person name="Lorenzon L."/>
            <person name="Mandel J.R."/>
            <person name="Marage G."/>
            <person name="Marchand G."/>
            <person name="Marquand E."/>
            <person name="Bret-Mestries E."/>
            <person name="Morien E."/>
            <person name="Nambeesan S."/>
            <person name="Nguyen T."/>
            <person name="Pegot-Espagnet P."/>
            <person name="Pouilly N."/>
            <person name="Raftis F."/>
            <person name="Sallet E."/>
            <person name="Schiex T."/>
            <person name="Thomas J."/>
            <person name="Vandecasteele C."/>
            <person name="Vares D."/>
            <person name="Vear F."/>
            <person name="Vautrin S."/>
            <person name="Crespi M."/>
            <person name="Mangin B."/>
            <person name="Burke J.M."/>
            <person name="Salse J."/>
            <person name="Munos S."/>
            <person name="Vincourt P."/>
            <person name="Rieseberg L.H."/>
            <person name="Langlade N.B."/>
        </authorList>
    </citation>
    <scope>NUCLEOTIDE SEQUENCE [LARGE SCALE GENOMIC DNA]</scope>
    <source>
        <strain evidence="2">cv. SF193</strain>
    </source>
</reference>
<evidence type="ECO:0000313" key="1">
    <source>
        <dbReference type="EMBL" id="OTF97181.1"/>
    </source>
</evidence>
<sequence>MDIPPIFHSTINSYEYSSSFSVYSVLRRLEKLSPVKASNCHISWYGSWKIAAEDLLVDLITKD</sequence>
<dbReference type="InParanoid" id="A0A251SF56"/>
<organism evidence="1 2">
    <name type="scientific">Helianthus annuus</name>
    <name type="common">Common sunflower</name>
    <dbReference type="NCBI Taxonomy" id="4232"/>
    <lineage>
        <taxon>Eukaryota</taxon>
        <taxon>Viridiplantae</taxon>
        <taxon>Streptophyta</taxon>
        <taxon>Embryophyta</taxon>
        <taxon>Tracheophyta</taxon>
        <taxon>Spermatophyta</taxon>
        <taxon>Magnoliopsida</taxon>
        <taxon>eudicotyledons</taxon>
        <taxon>Gunneridae</taxon>
        <taxon>Pentapetalae</taxon>
        <taxon>asterids</taxon>
        <taxon>campanulids</taxon>
        <taxon>Asterales</taxon>
        <taxon>Asteraceae</taxon>
        <taxon>Asteroideae</taxon>
        <taxon>Heliantheae alliance</taxon>
        <taxon>Heliantheae</taxon>
        <taxon>Helianthus</taxon>
    </lineage>
</organism>
<keyword evidence="2" id="KW-1185">Reference proteome</keyword>
<dbReference type="AlphaFoldDB" id="A0A251SF56"/>